<proteinExistence type="predicted"/>
<dbReference type="Proteomes" id="UP000515129">
    <property type="component" value="Chromosome 6"/>
</dbReference>
<protein>
    <submittedName>
        <fullName evidence="4">Regulator of G-protein signaling protein-like isoform X1</fullName>
    </submittedName>
</protein>
<keyword evidence="3" id="KW-1185">Reference proteome</keyword>
<gene>
    <name evidence="4" type="primary">rgsl1</name>
</gene>
<dbReference type="PROSITE" id="PS50132">
    <property type="entry name" value="RGS"/>
    <property type="match status" value="1"/>
</dbReference>
<dbReference type="OrthoDB" id="10013157at2759"/>
<name>A0A6P6NV47_CARAU</name>
<evidence type="ECO:0000259" key="2">
    <source>
        <dbReference type="PROSITE" id="PS50132"/>
    </source>
</evidence>
<dbReference type="InterPro" id="IPR016137">
    <property type="entry name" value="RGS"/>
</dbReference>
<evidence type="ECO:0000256" key="1">
    <source>
        <dbReference type="SAM" id="MobiDB-lite"/>
    </source>
</evidence>
<evidence type="ECO:0000313" key="4">
    <source>
        <dbReference type="RefSeq" id="XP_026112488.1"/>
    </source>
</evidence>
<reference evidence="4" key="1">
    <citation type="submission" date="2025-08" db="UniProtKB">
        <authorList>
            <consortium name="RefSeq"/>
        </authorList>
    </citation>
    <scope>IDENTIFICATION</scope>
    <source>
        <strain evidence="4">Wakin</strain>
        <tissue evidence="4">Muscle</tissue>
    </source>
</reference>
<dbReference type="CTD" id="353299"/>
<dbReference type="AlphaFoldDB" id="A0A6P6NV47"/>
<dbReference type="InterPro" id="IPR044926">
    <property type="entry name" value="RGS_subdomain_2"/>
</dbReference>
<dbReference type="SUPFAM" id="SSF48097">
    <property type="entry name" value="Regulator of G-protein signaling, RGS"/>
    <property type="match status" value="3"/>
</dbReference>
<accession>A0A6P6NV47</accession>
<dbReference type="PANTHER" id="PTHR47079:SF1">
    <property type="entry name" value="REGULATOR OF G-PROTEIN SIGNALING PROTEIN-LIKE"/>
    <property type="match status" value="1"/>
</dbReference>
<dbReference type="KEGG" id="caua:113091285"/>
<sequence length="1023" mass="117658">MRPQQTREKHADHQIYQHIRAEKNNMELKFLLKDEVFVDFFNTFLSLPVFGQTLLYMLKENKWLMSPDLPFAQVNAGEFLKWLDTHRMVYFKQTELYHNFILCTEILDFVSCKSTEDLKWTPADQWLLRKCLGSVRGIQRFRSFLKGTAEEELLLFCVRVSMMLSMKEEENEDVFQTLNRQALQKTIRLCHLSEGSAILSVCHIHAEDMAELLTKEHPLSAQKHVLAEMRKKAVCRLQSYWLPQFLHCCKSWLWRVPECQPIVEKYTSFSSPPAPSPSSREREQCKPNPTLSPAKSYCSKRSKRLLWSRTNTVRSQSSSIFLWLPPAGQEDLKCSNIAHPPQSSPETSVQHTCAQTPSCQIPCRVNLHPPPSDVHCYLQPALSAEALAAGPFRSYLRAQDLVDKQQMLDLLEDLDLFLLLALKAQGEDPVCAQRQTVAQRIIEKYLKENMACCERLDSNTSHHLRSLLPSSAAVPWIYRAKYEICKDLQDVYESFLDAEDKALVSHLYSRSEKNEEELLFCGFETETEAHFTQTEALVLCGGCCSRLDPDALSQDGWALVALQDLQRGGSLLHKYNTDASEEPSIATERDITTPLAQDVPESKAKSSNNLRMKTLKKDSIVFEKPSTKPRSFEEVLTSSQYIGHFRQFLQEHNADGALLFIQEAESLRTVEPKRQKAKIRAIVDKFFRRQDSVEHLQCSADIISSVPHMDTVPLEVIFTIQHLVAKSLEATWFRQYQETFYSCSPVQSESNLRGPLLLYKLKTNAWTAFSSFIRSVTRFLSALEDRDFRSEFEDYLIHNYKHFSQPCSVRSKAQQSSDISSDGEKFKPKMRSIINKTVIADFLVNDLSFYMECERFRHLADAGDMMASEGMYSENDYARLHQKAELIISIFLHSNLSQKLMINTSEAQKDGILQRFASGKVDRTLFYPAMMDVFPVLIFCWKKFCCLKVMQHLYPAEALRNQKASSRLKEQHPFNLLREIKTVRTSEVKDAILRFSTQHGLILLLPLQTPHDHTPASLQPSAR</sequence>
<feature type="region of interest" description="Disordered" evidence="1">
    <location>
        <begin position="269"/>
        <end position="297"/>
    </location>
</feature>
<organism evidence="3 4">
    <name type="scientific">Carassius auratus</name>
    <name type="common">Goldfish</name>
    <dbReference type="NCBI Taxonomy" id="7957"/>
    <lineage>
        <taxon>Eukaryota</taxon>
        <taxon>Metazoa</taxon>
        <taxon>Chordata</taxon>
        <taxon>Craniata</taxon>
        <taxon>Vertebrata</taxon>
        <taxon>Euteleostomi</taxon>
        <taxon>Actinopterygii</taxon>
        <taxon>Neopterygii</taxon>
        <taxon>Teleostei</taxon>
        <taxon>Ostariophysi</taxon>
        <taxon>Cypriniformes</taxon>
        <taxon>Cyprinidae</taxon>
        <taxon>Cyprininae</taxon>
        <taxon>Carassius</taxon>
    </lineage>
</organism>
<dbReference type="Pfam" id="PF00615">
    <property type="entry name" value="RGS"/>
    <property type="match status" value="1"/>
</dbReference>
<dbReference type="InterPro" id="IPR036305">
    <property type="entry name" value="RGS_sf"/>
</dbReference>
<dbReference type="RefSeq" id="XP_026112488.1">
    <property type="nucleotide sequence ID" value="XM_026256703.1"/>
</dbReference>
<dbReference type="GeneID" id="113091285"/>
<feature type="domain" description="RGS" evidence="2">
    <location>
        <begin position="631"/>
        <end position="687"/>
    </location>
</feature>
<dbReference type="InterPro" id="IPR053282">
    <property type="entry name" value="RGS_domain-containing"/>
</dbReference>
<evidence type="ECO:0000313" key="3">
    <source>
        <dbReference type="Proteomes" id="UP000515129"/>
    </source>
</evidence>
<dbReference type="Gene3D" id="1.10.167.10">
    <property type="entry name" value="Regulator of G-protein Signalling 4, domain 2"/>
    <property type="match status" value="3"/>
</dbReference>
<dbReference type="PANTHER" id="PTHR47079">
    <property type="entry name" value="REGULATOR OF G-PROTEIN SIGNALING PROTEIN-LIKE"/>
    <property type="match status" value="1"/>
</dbReference>